<sequence>MGASPYGKRSFEDSRLFWWVGFLIECMTGEPRKFMIPENQDQLGSEKLRESLISHLRDPENSHTITSIADSLSGEDLLKLVDAILEGDIKAPSERLKLISPILSHAKKLPCLEKEILVQKIYRRLSISAHEIICAKDSSQNDRKISGSSQILFVFDLLASVLRIQCPSRANNLHDIHLYIHTVIEFFQSRAVHFSSECLESVLGFLLALCKCSGDSFAWMSQLTSKSPDCHPFLLFLITVEVELKLRLPAHLEGYLEIEPVDVNVAQICLKLLSLLIAEIAEADGKSETDTDNCIMALISDDTLSAILKRLIGLGELMGASLNPEDTAPTDASSGSNSSKTVQPTPLALRVLVVYLQWSLHIYKNHFLAVGGKNECIAAFDETLFQPPYSSTSKPYDKLVKRFETKVWNPLQPLLRTVVPEAFRLTNPAGTAKLLTLCRKLILRLARLFPVVVVNSLNTGFMSSLLANRSTGEEIALKSLTGMSFLRDICNLLETSQMGYEINDSKETNASIDIIGRLTSVLGLAVKGTTILDHFDGEVDGQCCGKCKIAAQARLAEGFCDVMVILRILVVNAWLVEFALRFGLSRLFDPVVPVVPGEEEAYVSTWVSEAALTVLRRLMKLEPPSILDWNFYYHQDHALRAFYTPCTLRNSAESILQCCRNSCSYSFAFRAAWQRAYAEVASEIASLDRDHLAISFE</sequence>
<dbReference type="WBParaSite" id="EgrG_000493100">
    <property type="protein sequence ID" value="EgrG_000493100"/>
    <property type="gene ID" value="EgrG_000493100"/>
</dbReference>
<evidence type="ECO:0000256" key="1">
    <source>
        <dbReference type="SAM" id="MobiDB-lite"/>
    </source>
</evidence>
<reference evidence="4" key="3">
    <citation type="submission" date="2020-10" db="UniProtKB">
        <authorList>
            <consortium name="WormBaseParasite"/>
        </authorList>
    </citation>
    <scope>IDENTIFICATION</scope>
</reference>
<evidence type="ECO:0000313" key="2">
    <source>
        <dbReference type="EMBL" id="CDS19604.1"/>
    </source>
</evidence>
<feature type="compositionally biased region" description="Polar residues" evidence="1">
    <location>
        <begin position="330"/>
        <end position="342"/>
    </location>
</feature>
<reference evidence="2" key="2">
    <citation type="submission" date="2014-06" db="EMBL/GenBank/DDBJ databases">
        <authorList>
            <person name="Aslett M."/>
        </authorList>
    </citation>
    <scope>NUCLEOTIDE SEQUENCE</scope>
</reference>
<accession>A0A068WPP3</accession>
<dbReference type="AlphaFoldDB" id="A0A068WPP3"/>
<feature type="region of interest" description="Disordered" evidence="1">
    <location>
        <begin position="323"/>
        <end position="342"/>
    </location>
</feature>
<evidence type="ECO:0000313" key="3">
    <source>
        <dbReference type="Proteomes" id="UP000492820"/>
    </source>
</evidence>
<gene>
    <name evidence="2" type="ORF">EgrG_000493100</name>
</gene>
<dbReference type="Proteomes" id="UP000492820">
    <property type="component" value="Unassembled WGS sequence"/>
</dbReference>
<dbReference type="OrthoDB" id="6265230at2759"/>
<evidence type="ECO:0000313" key="4">
    <source>
        <dbReference type="WBParaSite" id="EgrG_000493100"/>
    </source>
</evidence>
<name>A0A068WPP3_ECHGR</name>
<organism evidence="2">
    <name type="scientific">Echinococcus granulosus</name>
    <name type="common">Hydatid tapeworm</name>
    <dbReference type="NCBI Taxonomy" id="6210"/>
    <lineage>
        <taxon>Eukaryota</taxon>
        <taxon>Metazoa</taxon>
        <taxon>Spiralia</taxon>
        <taxon>Lophotrochozoa</taxon>
        <taxon>Platyhelminthes</taxon>
        <taxon>Cestoda</taxon>
        <taxon>Eucestoda</taxon>
        <taxon>Cyclophyllidea</taxon>
        <taxon>Taeniidae</taxon>
        <taxon>Echinococcus</taxon>
        <taxon>Echinococcus granulosus group</taxon>
    </lineage>
</organism>
<protein>
    <submittedName>
        <fullName evidence="2 4">Expressed conserved protein</fullName>
    </submittedName>
</protein>
<proteinExistence type="predicted"/>
<dbReference type="EMBL" id="LK028579">
    <property type="protein sequence ID" value="CDS19604.1"/>
    <property type="molecule type" value="Genomic_DNA"/>
</dbReference>
<reference evidence="2 3" key="1">
    <citation type="journal article" date="2013" name="Nature">
        <title>The genomes of four tapeworm species reveal adaptations to parasitism.</title>
        <authorList>
            <person name="Tsai I.J."/>
            <person name="Zarowiecki M."/>
            <person name="Holroyd N."/>
            <person name="Garciarrubio A."/>
            <person name="Sanchez-Flores A."/>
            <person name="Brooks K.L."/>
            <person name="Tracey A."/>
            <person name="Bobes R.J."/>
            <person name="Fragoso G."/>
            <person name="Sciutto E."/>
            <person name="Aslett M."/>
            <person name="Beasley H."/>
            <person name="Bennett H.M."/>
            <person name="Cai J."/>
            <person name="Camicia F."/>
            <person name="Clark R."/>
            <person name="Cucher M."/>
            <person name="De Silva N."/>
            <person name="Day T.A."/>
            <person name="Deplazes P."/>
            <person name="Estrada K."/>
            <person name="Fernandez C."/>
            <person name="Holland P.W."/>
            <person name="Hou J."/>
            <person name="Hu S."/>
            <person name="Huckvale T."/>
            <person name="Hung S.S."/>
            <person name="Kamenetzky L."/>
            <person name="Keane J.A."/>
            <person name="Kiss F."/>
            <person name="Koziol U."/>
            <person name="Lambert O."/>
            <person name="Liu K."/>
            <person name="Luo X."/>
            <person name="Luo Y."/>
            <person name="Macchiaroli N."/>
            <person name="Nichol S."/>
            <person name="Paps J."/>
            <person name="Parkinson J."/>
            <person name="Pouchkina-Stantcheva N."/>
            <person name="Riddiford N."/>
            <person name="Rosenzvit M."/>
            <person name="Salinas G."/>
            <person name="Wasmuth J.D."/>
            <person name="Zamanian M."/>
            <person name="Zheng Y."/>
            <person name="Cai X."/>
            <person name="Soberon X."/>
            <person name="Olson P.D."/>
            <person name="Laclette J.P."/>
            <person name="Brehm K."/>
            <person name="Berriman M."/>
            <person name="Garciarrubio A."/>
            <person name="Bobes R.J."/>
            <person name="Fragoso G."/>
            <person name="Sanchez-Flores A."/>
            <person name="Estrada K."/>
            <person name="Cevallos M.A."/>
            <person name="Morett E."/>
            <person name="Gonzalez V."/>
            <person name="Portillo T."/>
            <person name="Ochoa-Leyva A."/>
            <person name="Jose M.V."/>
            <person name="Sciutto E."/>
            <person name="Landa A."/>
            <person name="Jimenez L."/>
            <person name="Valdes V."/>
            <person name="Carrero J.C."/>
            <person name="Larralde C."/>
            <person name="Morales-Montor J."/>
            <person name="Limon-Lason J."/>
            <person name="Soberon X."/>
            <person name="Laclette J.P."/>
        </authorList>
    </citation>
    <scope>NUCLEOTIDE SEQUENCE [LARGE SCALE GENOMIC DNA]</scope>
</reference>